<feature type="signal peptide" evidence="1">
    <location>
        <begin position="1"/>
        <end position="17"/>
    </location>
</feature>
<keyword evidence="1" id="KW-0732">Signal</keyword>
<evidence type="ECO:0000256" key="1">
    <source>
        <dbReference type="SAM" id="SignalP"/>
    </source>
</evidence>
<reference evidence="2" key="1">
    <citation type="journal article" date="2020" name="Stud. Mycol.">
        <title>101 Dothideomycetes genomes: a test case for predicting lifestyles and emergence of pathogens.</title>
        <authorList>
            <person name="Haridas S."/>
            <person name="Albert R."/>
            <person name="Binder M."/>
            <person name="Bloem J."/>
            <person name="Labutti K."/>
            <person name="Salamov A."/>
            <person name="Andreopoulos B."/>
            <person name="Baker S."/>
            <person name="Barry K."/>
            <person name="Bills G."/>
            <person name="Bluhm B."/>
            <person name="Cannon C."/>
            <person name="Castanera R."/>
            <person name="Culley D."/>
            <person name="Daum C."/>
            <person name="Ezra D."/>
            <person name="Gonzalez J."/>
            <person name="Henrissat B."/>
            <person name="Kuo A."/>
            <person name="Liang C."/>
            <person name="Lipzen A."/>
            <person name="Lutzoni F."/>
            <person name="Magnuson J."/>
            <person name="Mondo S."/>
            <person name="Nolan M."/>
            <person name="Ohm R."/>
            <person name="Pangilinan J."/>
            <person name="Park H.-J."/>
            <person name="Ramirez L."/>
            <person name="Alfaro M."/>
            <person name="Sun H."/>
            <person name="Tritt A."/>
            <person name="Yoshinaga Y."/>
            <person name="Zwiers L.-H."/>
            <person name="Turgeon B."/>
            <person name="Goodwin S."/>
            <person name="Spatafora J."/>
            <person name="Crous P."/>
            <person name="Grigoriev I."/>
        </authorList>
    </citation>
    <scope>NUCLEOTIDE SEQUENCE</scope>
    <source>
        <strain evidence="2">CBS 101060</strain>
    </source>
</reference>
<accession>A0A9P4VT21</accession>
<dbReference type="AlphaFoldDB" id="A0A9P4VT21"/>
<keyword evidence="3" id="KW-1185">Reference proteome</keyword>
<proteinExistence type="predicted"/>
<evidence type="ECO:0008006" key="4">
    <source>
        <dbReference type="Google" id="ProtNLM"/>
    </source>
</evidence>
<evidence type="ECO:0000313" key="3">
    <source>
        <dbReference type="Proteomes" id="UP000799429"/>
    </source>
</evidence>
<dbReference type="EMBL" id="MU006095">
    <property type="protein sequence ID" value="KAF2839144.1"/>
    <property type="molecule type" value="Genomic_DNA"/>
</dbReference>
<organism evidence="2 3">
    <name type="scientific">Patellaria atrata CBS 101060</name>
    <dbReference type="NCBI Taxonomy" id="1346257"/>
    <lineage>
        <taxon>Eukaryota</taxon>
        <taxon>Fungi</taxon>
        <taxon>Dikarya</taxon>
        <taxon>Ascomycota</taxon>
        <taxon>Pezizomycotina</taxon>
        <taxon>Dothideomycetes</taxon>
        <taxon>Dothideomycetes incertae sedis</taxon>
        <taxon>Patellariales</taxon>
        <taxon>Patellariaceae</taxon>
        <taxon>Patellaria</taxon>
    </lineage>
</organism>
<evidence type="ECO:0000313" key="2">
    <source>
        <dbReference type="EMBL" id="KAF2839144.1"/>
    </source>
</evidence>
<feature type="chain" id="PRO_5040444239" description="Secreted protein" evidence="1">
    <location>
        <begin position="18"/>
        <end position="81"/>
    </location>
</feature>
<protein>
    <recommendedName>
        <fullName evidence="4">Secreted protein</fullName>
    </recommendedName>
</protein>
<sequence>MLARVMFPATLASLVQCWMLGLCGKVYYSNKYFTLDFISILGLRSIILVQQVFVQILPSPHNYLGPTSTSYMIFLTHYLLH</sequence>
<gene>
    <name evidence="2" type="ORF">M501DRAFT_764332</name>
</gene>
<name>A0A9P4VT21_9PEZI</name>
<dbReference type="Proteomes" id="UP000799429">
    <property type="component" value="Unassembled WGS sequence"/>
</dbReference>
<comment type="caution">
    <text evidence="2">The sequence shown here is derived from an EMBL/GenBank/DDBJ whole genome shotgun (WGS) entry which is preliminary data.</text>
</comment>